<feature type="transmembrane region" description="Helical" evidence="7">
    <location>
        <begin position="426"/>
        <end position="449"/>
    </location>
</feature>
<feature type="transmembrane region" description="Helical" evidence="7">
    <location>
        <begin position="317"/>
        <end position="341"/>
    </location>
</feature>
<keyword evidence="3 7" id="KW-0812">Transmembrane</keyword>
<evidence type="ECO:0000256" key="4">
    <source>
        <dbReference type="ARBA" id="ARBA00022970"/>
    </source>
</evidence>
<dbReference type="OrthoDB" id="40134at2759"/>
<feature type="domain" description="Amino acid transporter transmembrane" evidence="8">
    <location>
        <begin position="45"/>
        <end position="452"/>
    </location>
</feature>
<dbReference type="GO" id="GO:0016020">
    <property type="term" value="C:membrane"/>
    <property type="evidence" value="ECO:0007669"/>
    <property type="project" value="UniProtKB-SubCell"/>
</dbReference>
<name>A0A8T2RE37_CERRI</name>
<sequence>MVAMLELQGAPSGLRSHSNGSNVTATDSKKYAEEDAGALFVLESKGSWVHAGYHLTTSIAAPALLSLPFAFAGLGWVAGILILLLGASITFYSYNLLSKVLERLASSGHRHLRFRDLAHDVLGRKWSLCFVTPVQFAVCFGAVIGCTIIGGQSMKFIYTVYRPDGSMKLYEFIIFFGLMMLLLSQLPSFHSLRYINFLSLLMCLCYSVCAVGGSIYAGHHQSRNSDYSIHGGTVSKTFGVLNSFAIIATTYGNGIIPEIQATLAPPVTGKMFKGLCICYSVVVSTFFSVAVSGYWAFGNQSSGNLLSNFAPSGQPSLVPNWLIVLANACVLVQLFSVALVYSQPTFEVLEGKASDTKEGRFSLRNFLPRVALRGTYVALATFIAAMLPFFGDINALIGAFGFLPLDFIFPMVFYNLVFKPSHRSTVFLFNTIISIIFVLVSVLSCIAAVRQIVLDANQYKLFANL</sequence>
<keyword evidence="4" id="KW-0029">Amino-acid transport</keyword>
<protein>
    <recommendedName>
        <fullName evidence="8">Amino acid transporter transmembrane domain-containing protein</fullName>
    </recommendedName>
</protein>
<keyword evidence="2" id="KW-0813">Transport</keyword>
<dbReference type="OMA" id="FVFWINT"/>
<evidence type="ECO:0000256" key="5">
    <source>
        <dbReference type="ARBA" id="ARBA00022989"/>
    </source>
</evidence>
<accession>A0A8T2RE37</accession>
<dbReference type="InterPro" id="IPR013057">
    <property type="entry name" value="AA_transpt_TM"/>
</dbReference>
<dbReference type="Pfam" id="PF01490">
    <property type="entry name" value="Aa_trans"/>
    <property type="match status" value="1"/>
</dbReference>
<reference evidence="9" key="1">
    <citation type="submission" date="2021-08" db="EMBL/GenBank/DDBJ databases">
        <title>WGS assembly of Ceratopteris richardii.</title>
        <authorList>
            <person name="Marchant D.B."/>
            <person name="Chen G."/>
            <person name="Jenkins J."/>
            <person name="Shu S."/>
            <person name="Leebens-Mack J."/>
            <person name="Grimwood J."/>
            <person name="Schmutz J."/>
            <person name="Soltis P."/>
            <person name="Soltis D."/>
            <person name="Chen Z.-H."/>
        </authorList>
    </citation>
    <scope>NUCLEOTIDE SEQUENCE</scope>
    <source>
        <strain evidence="9">Whitten #5841</strain>
        <tissue evidence="9">Leaf</tissue>
    </source>
</reference>
<feature type="transmembrane region" description="Helical" evidence="7">
    <location>
        <begin position="370"/>
        <end position="390"/>
    </location>
</feature>
<dbReference type="GO" id="GO:0006865">
    <property type="term" value="P:amino acid transport"/>
    <property type="evidence" value="ECO:0007669"/>
    <property type="project" value="UniProtKB-KW"/>
</dbReference>
<dbReference type="PANTHER" id="PTHR48017">
    <property type="entry name" value="OS05G0424000 PROTEIN-RELATED"/>
    <property type="match status" value="1"/>
</dbReference>
<keyword evidence="6 7" id="KW-0472">Membrane</keyword>
<evidence type="ECO:0000256" key="3">
    <source>
        <dbReference type="ARBA" id="ARBA00022692"/>
    </source>
</evidence>
<dbReference type="AlphaFoldDB" id="A0A8T2RE37"/>
<dbReference type="EMBL" id="CM035433">
    <property type="protein sequence ID" value="KAH7293805.1"/>
    <property type="molecule type" value="Genomic_DNA"/>
</dbReference>
<evidence type="ECO:0000256" key="6">
    <source>
        <dbReference type="ARBA" id="ARBA00023136"/>
    </source>
</evidence>
<evidence type="ECO:0000256" key="1">
    <source>
        <dbReference type="ARBA" id="ARBA00004370"/>
    </source>
</evidence>
<dbReference type="Proteomes" id="UP000825935">
    <property type="component" value="Chromosome 28"/>
</dbReference>
<evidence type="ECO:0000313" key="9">
    <source>
        <dbReference type="EMBL" id="KAH7293805.1"/>
    </source>
</evidence>
<feature type="transmembrane region" description="Helical" evidence="7">
    <location>
        <begin position="130"/>
        <end position="149"/>
    </location>
</feature>
<keyword evidence="5 7" id="KW-1133">Transmembrane helix</keyword>
<evidence type="ECO:0000256" key="7">
    <source>
        <dbReference type="SAM" id="Phobius"/>
    </source>
</evidence>
<gene>
    <name evidence="9" type="ORF">KP509_28G043100</name>
</gene>
<feature type="transmembrane region" description="Helical" evidence="7">
    <location>
        <begin position="396"/>
        <end position="414"/>
    </location>
</feature>
<evidence type="ECO:0000256" key="2">
    <source>
        <dbReference type="ARBA" id="ARBA00022448"/>
    </source>
</evidence>
<evidence type="ECO:0000313" key="10">
    <source>
        <dbReference type="Proteomes" id="UP000825935"/>
    </source>
</evidence>
<comment type="caution">
    <text evidence="9">The sequence shown here is derived from an EMBL/GenBank/DDBJ whole genome shotgun (WGS) entry which is preliminary data.</text>
</comment>
<organism evidence="9 10">
    <name type="scientific">Ceratopteris richardii</name>
    <name type="common">Triangle waterfern</name>
    <dbReference type="NCBI Taxonomy" id="49495"/>
    <lineage>
        <taxon>Eukaryota</taxon>
        <taxon>Viridiplantae</taxon>
        <taxon>Streptophyta</taxon>
        <taxon>Embryophyta</taxon>
        <taxon>Tracheophyta</taxon>
        <taxon>Polypodiopsida</taxon>
        <taxon>Polypodiidae</taxon>
        <taxon>Polypodiales</taxon>
        <taxon>Pteridineae</taxon>
        <taxon>Pteridaceae</taxon>
        <taxon>Parkerioideae</taxon>
        <taxon>Ceratopteris</taxon>
    </lineage>
</organism>
<feature type="transmembrane region" description="Helical" evidence="7">
    <location>
        <begin position="194"/>
        <end position="217"/>
    </location>
</feature>
<comment type="subcellular location">
    <subcellularLocation>
        <location evidence="1">Membrane</location>
    </subcellularLocation>
</comment>
<feature type="transmembrane region" description="Helical" evidence="7">
    <location>
        <begin position="276"/>
        <end position="297"/>
    </location>
</feature>
<keyword evidence="10" id="KW-1185">Reference proteome</keyword>
<proteinExistence type="predicted"/>
<feature type="transmembrane region" description="Helical" evidence="7">
    <location>
        <begin position="169"/>
        <end position="188"/>
    </location>
</feature>
<feature type="transmembrane region" description="Helical" evidence="7">
    <location>
        <begin position="69"/>
        <end position="94"/>
    </location>
</feature>
<evidence type="ECO:0000259" key="8">
    <source>
        <dbReference type="Pfam" id="PF01490"/>
    </source>
</evidence>